<comment type="catalytic activity">
    <reaction evidence="13">
        <text>1D-myo-inositol 1,2,4,5,6-pentakisphosphate + H2O = 1D-myo-inositol 1,2,5,6-tetrakisphosphate + phosphate</text>
        <dbReference type="Rhea" id="RHEA:77115"/>
        <dbReference type="ChEBI" id="CHEBI:15377"/>
        <dbReference type="ChEBI" id="CHEBI:43474"/>
        <dbReference type="ChEBI" id="CHEBI:57798"/>
        <dbReference type="ChEBI" id="CHEBI:195535"/>
        <dbReference type="EC" id="3.1.3.62"/>
    </reaction>
    <physiologicalReaction direction="left-to-right" evidence="13">
        <dbReference type="Rhea" id="RHEA:77116"/>
    </physiologicalReaction>
</comment>
<feature type="non-terminal residue" evidence="17">
    <location>
        <position position="1"/>
    </location>
</feature>
<evidence type="ECO:0000256" key="15">
    <source>
        <dbReference type="ARBA" id="ARBA00043832"/>
    </source>
</evidence>
<dbReference type="FunFam" id="3.40.50.1240:FF:000017">
    <property type="entry name" value="Histidine acid phosphatase family protein"/>
    <property type="match status" value="1"/>
</dbReference>
<evidence type="ECO:0000256" key="9">
    <source>
        <dbReference type="ARBA" id="ARBA00023136"/>
    </source>
</evidence>
<comment type="similarity">
    <text evidence="2">Belongs to the histidine acid phosphatase family. MINPP1 subfamily.</text>
</comment>
<comment type="subcellular location">
    <subcellularLocation>
        <location evidence="1">Cell membrane</location>
    </subcellularLocation>
</comment>
<dbReference type="EMBL" id="JAHRHJ020000007">
    <property type="protein sequence ID" value="KAH9309298.1"/>
    <property type="molecule type" value="Genomic_DNA"/>
</dbReference>
<dbReference type="SUPFAM" id="SSF53254">
    <property type="entry name" value="Phosphoglycerate mutase-like"/>
    <property type="match status" value="1"/>
</dbReference>
<organism evidence="17 18">
    <name type="scientific">Taxus chinensis</name>
    <name type="common">Chinese yew</name>
    <name type="synonym">Taxus wallichiana var. chinensis</name>
    <dbReference type="NCBI Taxonomy" id="29808"/>
    <lineage>
        <taxon>Eukaryota</taxon>
        <taxon>Viridiplantae</taxon>
        <taxon>Streptophyta</taxon>
        <taxon>Embryophyta</taxon>
        <taxon>Tracheophyta</taxon>
        <taxon>Spermatophyta</taxon>
        <taxon>Pinopsida</taxon>
        <taxon>Pinidae</taxon>
        <taxon>Conifers II</taxon>
        <taxon>Cupressales</taxon>
        <taxon>Taxaceae</taxon>
        <taxon>Taxus</taxon>
    </lineage>
</organism>
<evidence type="ECO:0000256" key="5">
    <source>
        <dbReference type="ARBA" id="ARBA00018097"/>
    </source>
</evidence>
<dbReference type="GO" id="GO:0005886">
    <property type="term" value="C:plasma membrane"/>
    <property type="evidence" value="ECO:0007669"/>
    <property type="project" value="UniProtKB-SubCell"/>
</dbReference>
<comment type="caution">
    <text evidence="17">The sequence shown here is derived from an EMBL/GenBank/DDBJ whole genome shotgun (WGS) entry which is preliminary data.</text>
</comment>
<comment type="catalytic activity">
    <reaction evidence="14">
        <text>1D-myo-inositol hexakisphosphate + H2O = 1D-myo-inositol 1,2,4,5,6-pentakisphosphate + phosphate</text>
        <dbReference type="Rhea" id="RHEA:16989"/>
        <dbReference type="ChEBI" id="CHEBI:15377"/>
        <dbReference type="ChEBI" id="CHEBI:43474"/>
        <dbReference type="ChEBI" id="CHEBI:57798"/>
        <dbReference type="ChEBI" id="CHEBI:58130"/>
        <dbReference type="EC" id="3.1.3.62"/>
    </reaction>
    <physiologicalReaction direction="left-to-right" evidence="14">
        <dbReference type="Rhea" id="RHEA:16990"/>
    </physiologicalReaction>
</comment>
<keyword evidence="7" id="KW-0732">Signal</keyword>
<feature type="disulfide bond" evidence="16">
    <location>
        <begin position="22"/>
        <end position="374"/>
    </location>
</feature>
<dbReference type="Proteomes" id="UP000824469">
    <property type="component" value="Unassembled WGS sequence"/>
</dbReference>
<keyword evidence="18" id="KW-1185">Reference proteome</keyword>
<keyword evidence="10" id="KW-0325">Glycoprotein</keyword>
<dbReference type="GO" id="GO:0003993">
    <property type="term" value="F:acid phosphatase activity"/>
    <property type="evidence" value="ECO:0007669"/>
    <property type="project" value="TreeGrafter"/>
</dbReference>
<evidence type="ECO:0000256" key="11">
    <source>
        <dbReference type="ARBA" id="ARBA00031642"/>
    </source>
</evidence>
<evidence type="ECO:0000256" key="7">
    <source>
        <dbReference type="ARBA" id="ARBA00022729"/>
    </source>
</evidence>
<evidence type="ECO:0000256" key="14">
    <source>
        <dbReference type="ARBA" id="ARBA00043691"/>
    </source>
</evidence>
<keyword evidence="9" id="KW-0472">Membrane</keyword>
<evidence type="ECO:0000256" key="10">
    <source>
        <dbReference type="ARBA" id="ARBA00023180"/>
    </source>
</evidence>
<evidence type="ECO:0000313" key="18">
    <source>
        <dbReference type="Proteomes" id="UP000824469"/>
    </source>
</evidence>
<protein>
    <recommendedName>
        <fullName evidence="5">Multiple inositol polyphosphate phosphatase 1</fullName>
        <ecNumber evidence="4">3.1.3.62</ecNumber>
        <ecNumber evidence="3">3.1.3.80</ecNumber>
    </recommendedName>
    <alternativeName>
        <fullName evidence="11">2,3-bisphosphoglycerate 3-phosphatase</fullName>
    </alternativeName>
</protein>
<dbReference type="Pfam" id="PF00328">
    <property type="entry name" value="His_Phos_2"/>
    <property type="match status" value="1"/>
</dbReference>
<comment type="catalytic activity">
    <reaction evidence="15">
        <text>(2R)-2,3-bisphosphoglycerate + H2O = (2R)-2-phosphoglycerate + phosphate</text>
        <dbReference type="Rhea" id="RHEA:27381"/>
        <dbReference type="ChEBI" id="CHEBI:15377"/>
        <dbReference type="ChEBI" id="CHEBI:43474"/>
        <dbReference type="ChEBI" id="CHEBI:58248"/>
        <dbReference type="ChEBI" id="CHEBI:58289"/>
        <dbReference type="EC" id="3.1.3.80"/>
    </reaction>
    <physiologicalReaction direction="left-to-right" evidence="15">
        <dbReference type="Rhea" id="RHEA:27382"/>
    </physiologicalReaction>
</comment>
<accession>A0AA38FUZ0</accession>
<dbReference type="EC" id="3.1.3.80" evidence="3"/>
<evidence type="ECO:0000256" key="8">
    <source>
        <dbReference type="ARBA" id="ARBA00022801"/>
    </source>
</evidence>
<dbReference type="InterPro" id="IPR016274">
    <property type="entry name" value="Histidine_acid_Pase_euk"/>
</dbReference>
<dbReference type="InterPro" id="IPR029033">
    <property type="entry name" value="His_PPase_superfam"/>
</dbReference>
<reference evidence="17 18" key="1">
    <citation type="journal article" date="2021" name="Nat. Plants">
        <title>The Taxus genome provides insights into paclitaxel biosynthesis.</title>
        <authorList>
            <person name="Xiong X."/>
            <person name="Gou J."/>
            <person name="Liao Q."/>
            <person name="Li Y."/>
            <person name="Zhou Q."/>
            <person name="Bi G."/>
            <person name="Li C."/>
            <person name="Du R."/>
            <person name="Wang X."/>
            <person name="Sun T."/>
            <person name="Guo L."/>
            <person name="Liang H."/>
            <person name="Lu P."/>
            <person name="Wu Y."/>
            <person name="Zhang Z."/>
            <person name="Ro D.K."/>
            <person name="Shang Y."/>
            <person name="Huang S."/>
            <person name="Yan J."/>
        </authorList>
    </citation>
    <scope>NUCLEOTIDE SEQUENCE [LARGE SCALE GENOMIC DNA]</scope>
    <source>
        <strain evidence="17">Ta-2019</strain>
    </source>
</reference>
<dbReference type="GO" id="GO:0034417">
    <property type="term" value="F:bisphosphoglycerate 3-phosphatase activity"/>
    <property type="evidence" value="ECO:0007669"/>
    <property type="project" value="UniProtKB-EC"/>
</dbReference>
<evidence type="ECO:0000256" key="1">
    <source>
        <dbReference type="ARBA" id="ARBA00004236"/>
    </source>
</evidence>
<dbReference type="Gene3D" id="3.40.50.1240">
    <property type="entry name" value="Phosphoglycerate mutase-like"/>
    <property type="match status" value="1"/>
</dbReference>
<comment type="catalytic activity">
    <reaction evidence="12">
        <text>1D-myo-inositol 1,2,5,6-tetrakisphosphate + H2O = 1D-myo-inositol 1,2,6-trisphosphate + phosphate</text>
        <dbReference type="Rhea" id="RHEA:77119"/>
        <dbReference type="ChEBI" id="CHEBI:15377"/>
        <dbReference type="ChEBI" id="CHEBI:43474"/>
        <dbReference type="ChEBI" id="CHEBI:195535"/>
        <dbReference type="ChEBI" id="CHEBI:195537"/>
        <dbReference type="EC" id="3.1.3.62"/>
    </reaction>
    <physiologicalReaction direction="left-to-right" evidence="12">
        <dbReference type="Rhea" id="RHEA:77120"/>
    </physiologicalReaction>
</comment>
<dbReference type="CDD" id="cd07061">
    <property type="entry name" value="HP_HAP_like"/>
    <property type="match status" value="1"/>
</dbReference>
<dbReference type="EC" id="3.1.3.62" evidence="4"/>
<evidence type="ECO:0000256" key="12">
    <source>
        <dbReference type="ARBA" id="ARBA00043668"/>
    </source>
</evidence>
<evidence type="ECO:0000256" key="2">
    <source>
        <dbReference type="ARBA" id="ARBA00008422"/>
    </source>
</evidence>
<evidence type="ECO:0000256" key="16">
    <source>
        <dbReference type="PIRSR" id="PIRSR000894-2"/>
    </source>
</evidence>
<evidence type="ECO:0000256" key="6">
    <source>
        <dbReference type="ARBA" id="ARBA00022475"/>
    </source>
</evidence>
<name>A0AA38FUZ0_TAXCH</name>
<dbReference type="PIRSF" id="PIRSF000894">
    <property type="entry name" value="Acid_phosphatase"/>
    <property type="match status" value="1"/>
</dbReference>
<gene>
    <name evidence="17" type="ORF">KI387_037209</name>
</gene>
<dbReference type="PANTHER" id="PTHR20963:SF8">
    <property type="entry name" value="MULTIPLE INOSITOL POLYPHOSPHATE PHOSPHATASE 1"/>
    <property type="match status" value="1"/>
</dbReference>
<keyword evidence="16" id="KW-1015">Disulfide bond</keyword>
<dbReference type="AlphaFoldDB" id="A0AA38FUZ0"/>
<evidence type="ECO:0000256" key="13">
    <source>
        <dbReference type="ARBA" id="ARBA00043671"/>
    </source>
</evidence>
<sequence>YGAGKRAINDAHQTPNAPPIGCTPVHLNLVARHGTRAPTKKRVKELEQFSERLDTLLKSAGHTAVGDAHESNKLPSWLRGWRSPWEGRKTSGELTREGEEELYHLGKRIRERFPELFNEDYHPDVYSITATQVPRASASAVAFGMGLFAGKGALGPGQHRAFSVTSESRANDIHLRFHDTCQTYKDFKKMRKPAIDALLVHVYAELSTSLVERYKLNFTKDDVASLWFLCKQEAALLDKTDQACRLFSPTEVELLEWADDFQLHHLKGYGDSLNYRMGVPLLQNVVKSMEQAILTNADPRSQGSIEKARLRFAHAETIIPFTCLLGLFLDASEIDRIQSEQPLEPPPRPPQQRRWRGSTVAPFAANNMLVLYKCPAESMGTGKIITTGERDNRFFVQILHNEKPASIPGCNGTDFCPFEVFK</sequence>
<dbReference type="OMA" id="ANSPWFA"/>
<feature type="disulfide bond" evidence="16">
    <location>
        <begin position="230"/>
        <end position="244"/>
    </location>
</feature>
<feature type="non-terminal residue" evidence="17">
    <location>
        <position position="422"/>
    </location>
</feature>
<evidence type="ECO:0000313" key="17">
    <source>
        <dbReference type="EMBL" id="KAH9309298.1"/>
    </source>
</evidence>
<keyword evidence="8" id="KW-0378">Hydrolase</keyword>
<proteinExistence type="inferred from homology"/>
<dbReference type="PANTHER" id="PTHR20963">
    <property type="entry name" value="MULTIPLE INOSITOL POLYPHOSPHATE PHOSPHATASE-RELATED"/>
    <property type="match status" value="1"/>
</dbReference>
<dbReference type="GO" id="GO:0052745">
    <property type="term" value="F:inositol phosphate phosphatase activity"/>
    <property type="evidence" value="ECO:0007669"/>
    <property type="project" value="TreeGrafter"/>
</dbReference>
<keyword evidence="6" id="KW-1003">Cell membrane</keyword>
<evidence type="ECO:0000256" key="4">
    <source>
        <dbReference type="ARBA" id="ARBA00013040"/>
    </source>
</evidence>
<dbReference type="InterPro" id="IPR000560">
    <property type="entry name" value="His_Pase_clade-2"/>
</dbReference>
<evidence type="ECO:0000256" key="3">
    <source>
        <dbReference type="ARBA" id="ARBA00012976"/>
    </source>
</evidence>